<dbReference type="EMBL" id="JBHSML010000004">
    <property type="protein sequence ID" value="MFC5517039.1"/>
    <property type="molecule type" value="Genomic_DNA"/>
</dbReference>
<proteinExistence type="predicted"/>
<dbReference type="SUPFAM" id="SSF51338">
    <property type="entry name" value="Composite domain of metallo-dependent hydrolases"/>
    <property type="match status" value="1"/>
</dbReference>
<evidence type="ECO:0000313" key="2">
    <source>
        <dbReference type="EMBL" id="MFC5517039.1"/>
    </source>
</evidence>
<dbReference type="SUPFAM" id="SSF51556">
    <property type="entry name" value="Metallo-dependent hydrolases"/>
    <property type="match status" value="1"/>
</dbReference>
<dbReference type="InterPro" id="IPR006680">
    <property type="entry name" value="Amidohydro-rel"/>
</dbReference>
<organism evidence="2 3">
    <name type="scientific">Kaistia terrae</name>
    <dbReference type="NCBI Taxonomy" id="537017"/>
    <lineage>
        <taxon>Bacteria</taxon>
        <taxon>Pseudomonadati</taxon>
        <taxon>Pseudomonadota</taxon>
        <taxon>Alphaproteobacteria</taxon>
        <taxon>Hyphomicrobiales</taxon>
        <taxon>Kaistiaceae</taxon>
        <taxon>Kaistia</taxon>
    </lineage>
</organism>
<keyword evidence="3" id="KW-1185">Reference proteome</keyword>
<protein>
    <submittedName>
        <fullName evidence="2">Amidohydrolase family protein</fullName>
    </submittedName>
</protein>
<dbReference type="PANTHER" id="PTHR43135">
    <property type="entry name" value="ALPHA-D-RIBOSE 1-METHYLPHOSPHONATE 5-TRIPHOSPHATE DIPHOSPHATASE"/>
    <property type="match status" value="1"/>
</dbReference>
<dbReference type="RefSeq" id="WP_266345366.1">
    <property type="nucleotide sequence ID" value="NZ_JAPKNH010000008.1"/>
</dbReference>
<dbReference type="InterPro" id="IPR051781">
    <property type="entry name" value="Metallo-dep_Hydrolase"/>
</dbReference>
<feature type="domain" description="Amidohydrolase-related" evidence="1">
    <location>
        <begin position="69"/>
        <end position="376"/>
    </location>
</feature>
<evidence type="ECO:0000259" key="1">
    <source>
        <dbReference type="Pfam" id="PF01979"/>
    </source>
</evidence>
<dbReference type="Pfam" id="PF01979">
    <property type="entry name" value="Amidohydro_1"/>
    <property type="match status" value="1"/>
</dbReference>
<dbReference type="InterPro" id="IPR011059">
    <property type="entry name" value="Metal-dep_hydrolase_composite"/>
</dbReference>
<dbReference type="InterPro" id="IPR032466">
    <property type="entry name" value="Metal_Hydrolase"/>
</dbReference>
<name>A0ABW0PYB3_9HYPH</name>
<dbReference type="Proteomes" id="UP001596150">
    <property type="component" value="Unassembled WGS sequence"/>
</dbReference>
<dbReference type="CDD" id="cd01292">
    <property type="entry name" value="metallo-dependent_hydrolases"/>
    <property type="match status" value="1"/>
</dbReference>
<dbReference type="PANTHER" id="PTHR43135:SF3">
    <property type="entry name" value="ALPHA-D-RIBOSE 1-METHYLPHOSPHONATE 5-TRIPHOSPHATE DIPHOSPHATASE"/>
    <property type="match status" value="1"/>
</dbReference>
<dbReference type="Gene3D" id="3.20.20.140">
    <property type="entry name" value="Metal-dependent hydrolases"/>
    <property type="match status" value="1"/>
</dbReference>
<accession>A0ABW0PYB3</accession>
<dbReference type="Gene3D" id="2.30.40.10">
    <property type="entry name" value="Urease, subunit C, domain 1"/>
    <property type="match status" value="1"/>
</dbReference>
<sequence>MSHDPVSAQPKGKLVIRNIGMVLSGAMENPIIEADTVVVVDGRIAAIGRFKDVDTDHADQVIDANQAALAPGLIDSHVHPVAGDWTPRQNQMGWIDSTMHGGVTTMISAGEVHTPGRPTDIVGLKALAIAAQRTFTNFRPGGVKIHAGAPIIEQGMVEQDFKDLADAGVRLLGEIGLGSVKDGETAGKMVGWARKYGIQSTIHTGGPSVPGSGLIGADVVLAAGTDVVGHINGGHTALPDLEIRCICEGCKAGLEIVHNGNERAALYALRIAREMGEMERVILGTDGPAGSGVQPLGILRMVSLLSSLGDVPAEIALCFATGNTSRMRSLDSGLIEVGRPADFVFLAKAMHSAGRDMLDSIQLGDLPGVGMVVIDGIVRSGRSRNTPPAERLPFICN</sequence>
<gene>
    <name evidence="2" type="ORF">ACFPP9_14740</name>
</gene>
<reference evidence="3" key="1">
    <citation type="journal article" date="2019" name="Int. J. Syst. Evol. Microbiol.">
        <title>The Global Catalogue of Microorganisms (GCM) 10K type strain sequencing project: providing services to taxonomists for standard genome sequencing and annotation.</title>
        <authorList>
            <consortium name="The Broad Institute Genomics Platform"/>
            <consortium name="The Broad Institute Genome Sequencing Center for Infectious Disease"/>
            <person name="Wu L."/>
            <person name="Ma J."/>
        </authorList>
    </citation>
    <scope>NUCLEOTIDE SEQUENCE [LARGE SCALE GENOMIC DNA]</scope>
    <source>
        <strain evidence="3">KACC 12633</strain>
    </source>
</reference>
<evidence type="ECO:0000313" key="3">
    <source>
        <dbReference type="Proteomes" id="UP001596150"/>
    </source>
</evidence>
<comment type="caution">
    <text evidence="2">The sequence shown here is derived from an EMBL/GenBank/DDBJ whole genome shotgun (WGS) entry which is preliminary data.</text>
</comment>